<dbReference type="AlphaFoldDB" id="A0A0A9G7G6"/>
<name>A0A0A9G7G6_ARUDO</name>
<proteinExistence type="predicted"/>
<sequence>MFPQISSKIPHAEYEYSCLDKGEDGRHVRVGPTQDMGRTSQAVSLWPHLVSGEVIEECVGTEKLDSPISDAEHESNNESTIQSGCKIFGISLAEKVRSYAEADSCNANCNSRLQPSKPQMPNSIGSCWATVHEQRPVVGRVVDVSAVDMMI</sequence>
<reference evidence="1" key="2">
    <citation type="journal article" date="2015" name="Data Brief">
        <title>Shoot transcriptome of the giant reed, Arundo donax.</title>
        <authorList>
            <person name="Barrero R.A."/>
            <person name="Guerrero F.D."/>
            <person name="Moolhuijzen P."/>
            <person name="Goolsby J.A."/>
            <person name="Tidwell J."/>
            <person name="Bellgard S.E."/>
            <person name="Bellgard M.I."/>
        </authorList>
    </citation>
    <scope>NUCLEOTIDE SEQUENCE</scope>
    <source>
        <tissue evidence="1">Shoot tissue taken approximately 20 cm above the soil surface</tissue>
    </source>
</reference>
<evidence type="ECO:0000313" key="1">
    <source>
        <dbReference type="EMBL" id="JAE21015.1"/>
    </source>
</evidence>
<dbReference type="EMBL" id="GBRH01176881">
    <property type="protein sequence ID" value="JAE21015.1"/>
    <property type="molecule type" value="Transcribed_RNA"/>
</dbReference>
<reference evidence="1" key="1">
    <citation type="submission" date="2014-09" db="EMBL/GenBank/DDBJ databases">
        <authorList>
            <person name="Magalhaes I.L.F."/>
            <person name="Oliveira U."/>
            <person name="Santos F.R."/>
            <person name="Vidigal T.H.D.A."/>
            <person name="Brescovit A.D."/>
            <person name="Santos A.J."/>
        </authorList>
    </citation>
    <scope>NUCLEOTIDE SEQUENCE</scope>
    <source>
        <tissue evidence="1">Shoot tissue taken approximately 20 cm above the soil surface</tissue>
    </source>
</reference>
<protein>
    <submittedName>
        <fullName evidence="1">Uncharacterized protein</fullName>
    </submittedName>
</protein>
<organism evidence="1">
    <name type="scientific">Arundo donax</name>
    <name type="common">Giant reed</name>
    <name type="synonym">Donax arundinaceus</name>
    <dbReference type="NCBI Taxonomy" id="35708"/>
    <lineage>
        <taxon>Eukaryota</taxon>
        <taxon>Viridiplantae</taxon>
        <taxon>Streptophyta</taxon>
        <taxon>Embryophyta</taxon>
        <taxon>Tracheophyta</taxon>
        <taxon>Spermatophyta</taxon>
        <taxon>Magnoliopsida</taxon>
        <taxon>Liliopsida</taxon>
        <taxon>Poales</taxon>
        <taxon>Poaceae</taxon>
        <taxon>PACMAD clade</taxon>
        <taxon>Arundinoideae</taxon>
        <taxon>Arundineae</taxon>
        <taxon>Arundo</taxon>
    </lineage>
</organism>
<accession>A0A0A9G7G6</accession>